<reference evidence="2 3" key="1">
    <citation type="submission" date="2021-05" db="EMBL/GenBank/DDBJ databases">
        <title>Novel species in genus Cellulomonas.</title>
        <authorList>
            <person name="Zhang G."/>
        </authorList>
    </citation>
    <scope>NUCLEOTIDE SEQUENCE [LARGE SCALE GENOMIC DNA]</scope>
    <source>
        <strain evidence="3">zg-ZUI222</strain>
    </source>
</reference>
<accession>A0ABX8D5U7</accession>
<keyword evidence="1" id="KW-1133">Transmembrane helix</keyword>
<dbReference type="RefSeq" id="WP_207340318.1">
    <property type="nucleotide sequence ID" value="NZ_CP074405.1"/>
</dbReference>
<keyword evidence="1" id="KW-0812">Transmembrane</keyword>
<evidence type="ECO:0000313" key="2">
    <source>
        <dbReference type="EMBL" id="QVI62835.1"/>
    </source>
</evidence>
<proteinExistence type="predicted"/>
<name>A0ABX8D5U7_9CELL</name>
<evidence type="ECO:0000256" key="1">
    <source>
        <dbReference type="SAM" id="Phobius"/>
    </source>
</evidence>
<dbReference type="EMBL" id="CP074405">
    <property type="protein sequence ID" value="QVI62835.1"/>
    <property type="molecule type" value="Genomic_DNA"/>
</dbReference>
<dbReference type="Proteomes" id="UP000677804">
    <property type="component" value="Chromosome"/>
</dbReference>
<feature type="transmembrane region" description="Helical" evidence="1">
    <location>
        <begin position="12"/>
        <end position="30"/>
    </location>
</feature>
<gene>
    <name evidence="2" type="ORF">KG103_02530</name>
</gene>
<protein>
    <submittedName>
        <fullName evidence="2">Uncharacterized protein</fullName>
    </submittedName>
</protein>
<evidence type="ECO:0000313" key="3">
    <source>
        <dbReference type="Proteomes" id="UP000677804"/>
    </source>
</evidence>
<feature type="transmembrane region" description="Helical" evidence="1">
    <location>
        <begin position="42"/>
        <end position="61"/>
    </location>
</feature>
<keyword evidence="3" id="KW-1185">Reference proteome</keyword>
<sequence length="67" mass="7109">MSNQTDDRPRGATAVVLYVLVPLATAGLLYAAFNGHASDARVLFGLIVGTATCIGVVYKLLTSWGRR</sequence>
<keyword evidence="1" id="KW-0472">Membrane</keyword>
<organism evidence="2 3">
    <name type="scientific">Cellulomonas wangleii</name>
    <dbReference type="NCBI Taxonomy" id="2816956"/>
    <lineage>
        <taxon>Bacteria</taxon>
        <taxon>Bacillati</taxon>
        <taxon>Actinomycetota</taxon>
        <taxon>Actinomycetes</taxon>
        <taxon>Micrococcales</taxon>
        <taxon>Cellulomonadaceae</taxon>
        <taxon>Cellulomonas</taxon>
    </lineage>
</organism>